<name>F6XZN3_CIOIN</name>
<dbReference type="InParanoid" id="F6XZN3"/>
<reference evidence="2" key="1">
    <citation type="journal article" date="2002" name="Science">
        <title>The draft genome of Ciona intestinalis: insights into chordate and vertebrate origins.</title>
        <authorList>
            <person name="Dehal P."/>
            <person name="Satou Y."/>
            <person name="Campbell R.K."/>
            <person name="Chapman J."/>
            <person name="Degnan B."/>
            <person name="De Tomaso A."/>
            <person name="Davidson B."/>
            <person name="Di Gregorio A."/>
            <person name="Gelpke M."/>
            <person name="Goodstein D.M."/>
            <person name="Harafuji N."/>
            <person name="Hastings K.E."/>
            <person name="Ho I."/>
            <person name="Hotta K."/>
            <person name="Huang W."/>
            <person name="Kawashima T."/>
            <person name="Lemaire P."/>
            <person name="Martinez D."/>
            <person name="Meinertzhagen I.A."/>
            <person name="Necula S."/>
            <person name="Nonaka M."/>
            <person name="Putnam N."/>
            <person name="Rash S."/>
            <person name="Saiga H."/>
            <person name="Satake M."/>
            <person name="Terry A."/>
            <person name="Yamada L."/>
            <person name="Wang H.G."/>
            <person name="Awazu S."/>
            <person name="Azumi K."/>
            <person name="Boore J."/>
            <person name="Branno M."/>
            <person name="Chin-Bow S."/>
            <person name="DeSantis R."/>
            <person name="Doyle S."/>
            <person name="Francino P."/>
            <person name="Keys D.N."/>
            <person name="Haga S."/>
            <person name="Hayashi H."/>
            <person name="Hino K."/>
            <person name="Imai K.S."/>
            <person name="Inaba K."/>
            <person name="Kano S."/>
            <person name="Kobayashi K."/>
            <person name="Kobayashi M."/>
            <person name="Lee B.I."/>
            <person name="Makabe K.W."/>
            <person name="Manohar C."/>
            <person name="Matassi G."/>
            <person name="Medina M."/>
            <person name="Mochizuki Y."/>
            <person name="Mount S."/>
            <person name="Morishita T."/>
            <person name="Miura S."/>
            <person name="Nakayama A."/>
            <person name="Nishizaka S."/>
            <person name="Nomoto H."/>
            <person name="Ohta F."/>
            <person name="Oishi K."/>
            <person name="Rigoutsos I."/>
            <person name="Sano M."/>
            <person name="Sasaki A."/>
            <person name="Sasakura Y."/>
            <person name="Shoguchi E."/>
            <person name="Shin-i T."/>
            <person name="Spagnuolo A."/>
            <person name="Stainier D."/>
            <person name="Suzuki M.M."/>
            <person name="Tassy O."/>
            <person name="Takatori N."/>
            <person name="Tokuoka M."/>
            <person name="Yagi K."/>
            <person name="Yoshizaki F."/>
            <person name="Wada S."/>
            <person name="Zhang C."/>
            <person name="Hyatt P.D."/>
            <person name="Larimer F."/>
            <person name="Detter C."/>
            <person name="Doggett N."/>
            <person name="Glavina T."/>
            <person name="Hawkins T."/>
            <person name="Richardson P."/>
            <person name="Lucas S."/>
            <person name="Kohara Y."/>
            <person name="Levine M."/>
            <person name="Satoh N."/>
            <person name="Rokhsar D.S."/>
        </authorList>
    </citation>
    <scope>NUCLEOTIDE SEQUENCE [LARGE SCALE GENOMIC DNA]</scope>
</reference>
<accession>F6XZN3</accession>
<reference evidence="1" key="2">
    <citation type="journal article" date="2008" name="Genome Biol.">
        <title>Improved genome assembly and evidence-based global gene model set for the chordate Ciona intestinalis: new insight into intron and operon populations.</title>
        <authorList>
            <person name="Satou Y."/>
            <person name="Mineta K."/>
            <person name="Ogasawara M."/>
            <person name="Sasakura Y."/>
            <person name="Shoguchi E."/>
            <person name="Ueno K."/>
            <person name="Yamada L."/>
            <person name="Matsumoto J."/>
            <person name="Wasserscheid J."/>
            <person name="Dewar K."/>
            <person name="Wiley G.B."/>
            <person name="Macmil S.L."/>
            <person name="Roe B.A."/>
            <person name="Zeller R.W."/>
            <person name="Hastings K.E."/>
            <person name="Lemaire P."/>
            <person name="Lindquist E."/>
            <person name="Endo T."/>
            <person name="Hotta K."/>
            <person name="Inaba K."/>
        </authorList>
    </citation>
    <scope>NUCLEOTIDE SEQUENCE [LARGE SCALE GENOMIC DNA]</scope>
    <source>
        <strain evidence="1">wild type</strain>
    </source>
</reference>
<dbReference type="Proteomes" id="UP000008144">
    <property type="component" value="Chromosome 12"/>
</dbReference>
<evidence type="ECO:0000313" key="2">
    <source>
        <dbReference type="Proteomes" id="UP000008144"/>
    </source>
</evidence>
<dbReference type="AlphaFoldDB" id="F6XZN3"/>
<gene>
    <name evidence="1" type="primary">LOC100185522</name>
</gene>
<dbReference type="RefSeq" id="XP_002129494.1">
    <property type="nucleotide sequence ID" value="XM_002129458.3"/>
</dbReference>
<keyword evidence="2" id="KW-1185">Reference proteome</keyword>
<sequence>MGAGCNKGIVIERGATVNNYGNQQVNATATCNQEDRTTGTEYYKFQRASTDTDKEDLAPVKNQLIENEQEEKLMTAVIVKINNVIYIKKIPDEIEEKNKPSTSVRIESEITT</sequence>
<reference evidence="1" key="3">
    <citation type="submission" date="2025-08" db="UniProtKB">
        <authorList>
            <consortium name="Ensembl"/>
        </authorList>
    </citation>
    <scope>IDENTIFICATION</scope>
</reference>
<dbReference type="KEGG" id="cin:100185522"/>
<dbReference type="HOGENOM" id="CLU_2144966_0_0_1"/>
<proteinExistence type="predicted"/>
<dbReference type="GeneID" id="100185522"/>
<reference evidence="1" key="4">
    <citation type="submission" date="2025-09" db="UniProtKB">
        <authorList>
            <consortium name="Ensembl"/>
        </authorList>
    </citation>
    <scope>IDENTIFICATION</scope>
</reference>
<accession>A0A1W2WI64</accession>
<protein>
    <submittedName>
        <fullName evidence="1">Uncharacterized LOC100185522</fullName>
    </submittedName>
</protein>
<dbReference type="Ensembl" id="ENSCINT00000026080.2">
    <property type="protein sequence ID" value="ENSCINP00000025834.2"/>
    <property type="gene ID" value="ENSCING00000014233.2"/>
</dbReference>
<evidence type="ECO:0000313" key="1">
    <source>
        <dbReference type="Ensembl" id="ENSCINP00000025834.2"/>
    </source>
</evidence>
<dbReference type="EMBL" id="EAAA01000987">
    <property type="status" value="NOT_ANNOTATED_CDS"/>
    <property type="molecule type" value="Genomic_DNA"/>
</dbReference>
<organism evidence="1 2">
    <name type="scientific">Ciona intestinalis</name>
    <name type="common">Transparent sea squirt</name>
    <name type="synonym">Ascidia intestinalis</name>
    <dbReference type="NCBI Taxonomy" id="7719"/>
    <lineage>
        <taxon>Eukaryota</taxon>
        <taxon>Metazoa</taxon>
        <taxon>Chordata</taxon>
        <taxon>Tunicata</taxon>
        <taxon>Ascidiacea</taxon>
        <taxon>Phlebobranchia</taxon>
        <taxon>Cionidae</taxon>
        <taxon>Ciona</taxon>
    </lineage>
</organism>